<gene>
    <name evidence="1" type="primary">Y212_1</name>
    <name evidence="1" type="ORF">Cantr_09994</name>
</gene>
<dbReference type="EMBL" id="QLNQ01000024">
    <property type="protein sequence ID" value="RCK63109.1"/>
    <property type="molecule type" value="Genomic_DNA"/>
</dbReference>
<keyword evidence="2" id="KW-1185">Reference proteome</keyword>
<reference evidence="1 2" key="1">
    <citation type="submission" date="2018-06" db="EMBL/GenBank/DDBJ databases">
        <title>Whole genome sequencing of Candida tropicalis (genome annotated by CSBL at Korea University).</title>
        <authorList>
            <person name="Ahn J."/>
        </authorList>
    </citation>
    <scope>NUCLEOTIDE SEQUENCE [LARGE SCALE GENOMIC DNA]</scope>
    <source>
        <strain evidence="1 2">ATCC 20962</strain>
    </source>
</reference>
<dbReference type="SUPFAM" id="SSF143410">
    <property type="entry name" value="DOPA-like"/>
    <property type="match status" value="1"/>
</dbReference>
<dbReference type="AlphaFoldDB" id="A0A367YBY2"/>
<protein>
    <submittedName>
        <fullName evidence="1">Putative 21 protein</fullName>
    </submittedName>
</protein>
<dbReference type="PANTHER" id="PTHR36423:SF2">
    <property type="entry name" value="AFR070WP"/>
    <property type="match status" value="1"/>
</dbReference>
<evidence type="ECO:0000313" key="1">
    <source>
        <dbReference type="EMBL" id="RCK63109.1"/>
    </source>
</evidence>
<dbReference type="Gene3D" id="3.30.70.1240">
    <property type="entry name" value="DOPA-like domains"/>
    <property type="match status" value="1"/>
</dbReference>
<organism evidence="1 2">
    <name type="scientific">Candida viswanathii</name>
    <dbReference type="NCBI Taxonomy" id="5486"/>
    <lineage>
        <taxon>Eukaryota</taxon>
        <taxon>Fungi</taxon>
        <taxon>Dikarya</taxon>
        <taxon>Ascomycota</taxon>
        <taxon>Saccharomycotina</taxon>
        <taxon>Pichiomycetes</taxon>
        <taxon>Debaryomycetaceae</taxon>
        <taxon>Candida/Lodderomyces clade</taxon>
        <taxon>Candida</taxon>
    </lineage>
</organism>
<name>A0A367YBY2_9ASCO</name>
<sequence length="175" mass="19824">MEYVTHLLKEDPSVATTSIHGLTYTYPVKYYDFHVYYYAHKPESDREAKALLEKLVADFPEDAATGSILVKRLPDDRVIGPHSTQFWEADVLRPEVFVKVLSWFQLHHGNLSVLIHPQTGDDYKDHGVHALWLGTPLPVFSSVFGPPNGGIPEFGVRGGKRLQPDEFDDHKTVLE</sequence>
<dbReference type="OrthoDB" id="9970095at2759"/>
<proteinExistence type="predicted"/>
<accession>A0A367YBY2</accession>
<evidence type="ECO:0000313" key="2">
    <source>
        <dbReference type="Proteomes" id="UP000253472"/>
    </source>
</evidence>
<dbReference type="PANTHER" id="PTHR36423">
    <property type="entry name" value="AFR070WP"/>
    <property type="match status" value="1"/>
</dbReference>
<comment type="caution">
    <text evidence="1">The sequence shown here is derived from an EMBL/GenBank/DDBJ whole genome shotgun (WGS) entry which is preliminary data.</text>
</comment>
<dbReference type="InterPro" id="IPR023389">
    <property type="entry name" value="DOPA-like_sf"/>
</dbReference>
<dbReference type="InterPro" id="IPR014980">
    <property type="entry name" value="DOPA_dioxygen"/>
</dbReference>
<dbReference type="Proteomes" id="UP000253472">
    <property type="component" value="Unassembled WGS sequence"/>
</dbReference>
<dbReference type="Pfam" id="PF08883">
    <property type="entry name" value="DOPA_dioxygen"/>
    <property type="match status" value="1"/>
</dbReference>